<dbReference type="EMBL" id="JACBKZ010000009">
    <property type="protein sequence ID" value="KAF5942817.1"/>
    <property type="molecule type" value="Genomic_DNA"/>
</dbReference>
<protein>
    <submittedName>
        <fullName evidence="1">Uncharacterized protein</fullName>
    </submittedName>
</protein>
<sequence>MLTVGLLCYIYGRVVKSYVSRHGSVAEFAFAPQPTIIDTAGLEEPTIESFPKAVLSESRRVYPSLITTFAQYACPNTGRWKLSDVYLNANITSMLIASMNGFA</sequence>
<comment type="caution">
    <text evidence="1">The sequence shown here is derived from an EMBL/GenBank/DDBJ whole genome shotgun (WGS) entry which is preliminary data.</text>
</comment>
<name>A0A7J7GQS8_CAMSI</name>
<proteinExistence type="predicted"/>
<evidence type="ECO:0000313" key="1">
    <source>
        <dbReference type="EMBL" id="KAF5942817.1"/>
    </source>
</evidence>
<evidence type="ECO:0000313" key="2">
    <source>
        <dbReference type="Proteomes" id="UP000593564"/>
    </source>
</evidence>
<dbReference type="AlphaFoldDB" id="A0A7J7GQS8"/>
<organism evidence="1 2">
    <name type="scientific">Camellia sinensis</name>
    <name type="common">Tea plant</name>
    <name type="synonym">Thea sinensis</name>
    <dbReference type="NCBI Taxonomy" id="4442"/>
    <lineage>
        <taxon>Eukaryota</taxon>
        <taxon>Viridiplantae</taxon>
        <taxon>Streptophyta</taxon>
        <taxon>Embryophyta</taxon>
        <taxon>Tracheophyta</taxon>
        <taxon>Spermatophyta</taxon>
        <taxon>Magnoliopsida</taxon>
        <taxon>eudicotyledons</taxon>
        <taxon>Gunneridae</taxon>
        <taxon>Pentapetalae</taxon>
        <taxon>asterids</taxon>
        <taxon>Ericales</taxon>
        <taxon>Theaceae</taxon>
        <taxon>Camellia</taxon>
    </lineage>
</organism>
<reference evidence="1 2" key="2">
    <citation type="submission" date="2020-07" db="EMBL/GenBank/DDBJ databases">
        <title>Genome assembly of wild tea tree DASZ reveals pedigree and selection history of tea varieties.</title>
        <authorList>
            <person name="Zhang W."/>
        </authorList>
    </citation>
    <scope>NUCLEOTIDE SEQUENCE [LARGE SCALE GENOMIC DNA]</scope>
    <source>
        <strain evidence="2">cv. G240</strain>
        <tissue evidence="1">Leaf</tissue>
    </source>
</reference>
<accession>A0A7J7GQS8</accession>
<keyword evidence="2" id="KW-1185">Reference proteome</keyword>
<reference evidence="2" key="1">
    <citation type="journal article" date="2020" name="Nat. Commun.">
        <title>Genome assembly of wild tea tree DASZ reveals pedigree and selection history of tea varieties.</title>
        <authorList>
            <person name="Zhang W."/>
            <person name="Zhang Y."/>
            <person name="Qiu H."/>
            <person name="Guo Y."/>
            <person name="Wan H."/>
            <person name="Zhang X."/>
            <person name="Scossa F."/>
            <person name="Alseekh S."/>
            <person name="Zhang Q."/>
            <person name="Wang P."/>
            <person name="Xu L."/>
            <person name="Schmidt M.H."/>
            <person name="Jia X."/>
            <person name="Li D."/>
            <person name="Zhu A."/>
            <person name="Guo F."/>
            <person name="Chen W."/>
            <person name="Ni D."/>
            <person name="Usadel B."/>
            <person name="Fernie A.R."/>
            <person name="Wen W."/>
        </authorList>
    </citation>
    <scope>NUCLEOTIDE SEQUENCE [LARGE SCALE GENOMIC DNA]</scope>
    <source>
        <strain evidence="2">cv. G240</strain>
    </source>
</reference>
<gene>
    <name evidence="1" type="ORF">HYC85_020459</name>
</gene>
<dbReference type="Proteomes" id="UP000593564">
    <property type="component" value="Unassembled WGS sequence"/>
</dbReference>